<dbReference type="InterPro" id="IPR026757">
    <property type="entry name" value="ENTR1"/>
</dbReference>
<reference evidence="5" key="1">
    <citation type="submission" date="2012-07" db="EMBL/GenBank/DDBJ databases">
        <title>Genome of the Chinese tree shrew, a rising model animal genetically related to primates.</title>
        <authorList>
            <person name="Zhang G."/>
            <person name="Fan Y."/>
            <person name="Yao Y."/>
            <person name="Huang Z."/>
        </authorList>
    </citation>
    <scope>NUCLEOTIDE SEQUENCE [LARGE SCALE GENOMIC DNA]</scope>
</reference>
<dbReference type="EMBL" id="KB320763">
    <property type="protein sequence ID" value="ELW63753.1"/>
    <property type="molecule type" value="Genomic_DNA"/>
</dbReference>
<dbReference type="Proteomes" id="UP000011518">
    <property type="component" value="Unassembled WGS sequence"/>
</dbReference>
<dbReference type="AlphaFoldDB" id="L9KLX5"/>
<proteinExistence type="inferred from homology"/>
<dbReference type="GO" id="GO:0030496">
    <property type="term" value="C:midbody"/>
    <property type="evidence" value="ECO:0007669"/>
    <property type="project" value="TreeGrafter"/>
</dbReference>
<dbReference type="GO" id="GO:0055037">
    <property type="term" value="C:recycling endosome"/>
    <property type="evidence" value="ECO:0007669"/>
    <property type="project" value="TreeGrafter"/>
</dbReference>
<evidence type="ECO:0000256" key="2">
    <source>
        <dbReference type="ARBA" id="ARBA00016007"/>
    </source>
</evidence>
<evidence type="ECO:0000313" key="4">
    <source>
        <dbReference type="EMBL" id="ELW63753.1"/>
    </source>
</evidence>
<keyword evidence="3" id="KW-0175">Coiled coil</keyword>
<dbReference type="GO" id="GO:0005813">
    <property type="term" value="C:centrosome"/>
    <property type="evidence" value="ECO:0007669"/>
    <property type="project" value="TreeGrafter"/>
</dbReference>
<evidence type="ECO:0000313" key="5">
    <source>
        <dbReference type="Proteomes" id="UP000011518"/>
    </source>
</evidence>
<dbReference type="GO" id="GO:0036064">
    <property type="term" value="C:ciliary basal body"/>
    <property type="evidence" value="ECO:0007669"/>
    <property type="project" value="TreeGrafter"/>
</dbReference>
<evidence type="ECO:0000256" key="3">
    <source>
        <dbReference type="ARBA" id="ARBA00023054"/>
    </source>
</evidence>
<organism evidence="4 5">
    <name type="scientific">Tupaia chinensis</name>
    <name type="common">Chinese tree shrew</name>
    <name type="synonym">Tupaia belangeri chinensis</name>
    <dbReference type="NCBI Taxonomy" id="246437"/>
    <lineage>
        <taxon>Eukaryota</taxon>
        <taxon>Metazoa</taxon>
        <taxon>Chordata</taxon>
        <taxon>Craniata</taxon>
        <taxon>Vertebrata</taxon>
        <taxon>Euteleostomi</taxon>
        <taxon>Mammalia</taxon>
        <taxon>Eutheria</taxon>
        <taxon>Euarchontoglires</taxon>
        <taxon>Scandentia</taxon>
        <taxon>Tupaiidae</taxon>
        <taxon>Tupaia</taxon>
    </lineage>
</organism>
<dbReference type="GO" id="GO:0005769">
    <property type="term" value="C:early endosome"/>
    <property type="evidence" value="ECO:0007669"/>
    <property type="project" value="TreeGrafter"/>
</dbReference>
<name>L9KLX5_TUPCH</name>
<dbReference type="GO" id="GO:0032465">
    <property type="term" value="P:regulation of cytokinesis"/>
    <property type="evidence" value="ECO:0007669"/>
    <property type="project" value="TreeGrafter"/>
</dbReference>
<comment type="similarity">
    <text evidence="1">Belongs to the ENTR1 family.</text>
</comment>
<sequence length="104" mass="11615">MAQQAEKNLEPMTKWTVKTENGIMKLKREASLLQVQVFNFQHENYALRSGQGASLAVGKQNTDVAVQNFDVIINSAQASIKQLVSEIFKSTDRISEIKDDEEGS</sequence>
<dbReference type="GO" id="GO:1903566">
    <property type="term" value="P:positive regulation of protein localization to cilium"/>
    <property type="evidence" value="ECO:0007669"/>
    <property type="project" value="TreeGrafter"/>
</dbReference>
<accession>L9KLX5</accession>
<evidence type="ECO:0000256" key="1">
    <source>
        <dbReference type="ARBA" id="ARBA00007791"/>
    </source>
</evidence>
<protein>
    <recommendedName>
        <fullName evidence="2">Endosome-associated-trafficking regulator 1</fullName>
    </recommendedName>
</protein>
<keyword evidence="5" id="KW-1185">Reference proteome</keyword>
<gene>
    <name evidence="4" type="ORF">TREES_T100014986</name>
</gene>
<dbReference type="PANTHER" id="PTHR31259:SF3">
    <property type="entry name" value="ENDOSOME-ASSOCIATED-TRAFFICKING REGULATOR 1"/>
    <property type="match status" value="1"/>
</dbReference>
<dbReference type="InParanoid" id="L9KLX5"/>
<reference evidence="5" key="2">
    <citation type="journal article" date="2013" name="Nat. Commun.">
        <title>Genome of the Chinese tree shrew.</title>
        <authorList>
            <person name="Fan Y."/>
            <person name="Huang Z.Y."/>
            <person name="Cao C.C."/>
            <person name="Chen C.S."/>
            <person name="Chen Y.X."/>
            <person name="Fan D.D."/>
            <person name="He J."/>
            <person name="Hou H.L."/>
            <person name="Hu L."/>
            <person name="Hu X.T."/>
            <person name="Jiang X.T."/>
            <person name="Lai R."/>
            <person name="Lang Y.S."/>
            <person name="Liang B."/>
            <person name="Liao S.G."/>
            <person name="Mu D."/>
            <person name="Ma Y.Y."/>
            <person name="Niu Y.Y."/>
            <person name="Sun X.Q."/>
            <person name="Xia J.Q."/>
            <person name="Xiao J."/>
            <person name="Xiong Z.Q."/>
            <person name="Xu L."/>
            <person name="Yang L."/>
            <person name="Zhang Y."/>
            <person name="Zhao W."/>
            <person name="Zhao X.D."/>
            <person name="Zheng Y.T."/>
            <person name="Zhou J.M."/>
            <person name="Zhu Y.B."/>
            <person name="Zhang G.J."/>
            <person name="Wang J."/>
            <person name="Yao Y.G."/>
        </authorList>
    </citation>
    <scope>NUCLEOTIDE SEQUENCE [LARGE SCALE GENOMIC DNA]</scope>
</reference>
<dbReference type="GO" id="GO:0045724">
    <property type="term" value="P:positive regulation of cilium assembly"/>
    <property type="evidence" value="ECO:0007669"/>
    <property type="project" value="TreeGrafter"/>
</dbReference>
<dbReference type="PANTHER" id="PTHR31259">
    <property type="entry name" value="ENDOSOME-ASSOCIATED TRAFFICKING REGULATOR 1"/>
    <property type="match status" value="1"/>
</dbReference>